<feature type="transmembrane region" description="Helical" evidence="5">
    <location>
        <begin position="268"/>
        <end position="286"/>
    </location>
</feature>
<dbReference type="SUPFAM" id="SSF103473">
    <property type="entry name" value="MFS general substrate transporter"/>
    <property type="match status" value="1"/>
</dbReference>
<dbReference type="Gene3D" id="1.20.1250.20">
    <property type="entry name" value="MFS general substrate transporter like domains"/>
    <property type="match status" value="2"/>
</dbReference>
<dbReference type="InterPro" id="IPR036259">
    <property type="entry name" value="MFS_trans_sf"/>
</dbReference>
<evidence type="ECO:0000259" key="6">
    <source>
        <dbReference type="PROSITE" id="PS50850"/>
    </source>
</evidence>
<dbReference type="Proteomes" id="UP000326169">
    <property type="component" value="Unassembled WGS sequence"/>
</dbReference>
<feature type="transmembrane region" description="Helical" evidence="5">
    <location>
        <begin position="21"/>
        <end position="42"/>
    </location>
</feature>
<keyword evidence="2 5" id="KW-0812">Transmembrane</keyword>
<reference evidence="7 8" key="1">
    <citation type="journal article" date="2019" name="J Genomics">
        <title>The Draft Genome of a Hydrogen-producing Cyanobacterium, Arthrospira platensis NIES-46.</title>
        <authorList>
            <person name="Suzuki S."/>
            <person name="Yamaguchi H."/>
            <person name="Kawachi M."/>
        </authorList>
    </citation>
    <scope>NUCLEOTIDE SEQUENCE [LARGE SCALE GENOMIC DNA]</scope>
    <source>
        <strain evidence="7 8">NIES-46</strain>
    </source>
</reference>
<feature type="transmembrane region" description="Helical" evidence="5">
    <location>
        <begin position="233"/>
        <end position="253"/>
    </location>
</feature>
<evidence type="ECO:0000256" key="2">
    <source>
        <dbReference type="ARBA" id="ARBA00022692"/>
    </source>
</evidence>
<dbReference type="PANTHER" id="PTHR11360:SF304">
    <property type="entry name" value="MFS DOMAIN-CONTAINING PROTEIN"/>
    <property type="match status" value="1"/>
</dbReference>
<comment type="caution">
    <text evidence="7">The sequence shown here is derived from an EMBL/GenBank/DDBJ whole genome shotgun (WGS) entry which is preliminary data.</text>
</comment>
<keyword evidence="8" id="KW-1185">Reference proteome</keyword>
<sequence length="420" mass="45612">MKADHQNDSELRVLGLPSDQGRWLLIPLGITVLLCLGTVYSWSIFRTPLENELNLTATESLLPYTVALVFYALMMPITGFYIPKFGTRAITAVGGFVVGLGYILSSFADNIITMTIAYGVIAGTGVGITYGVPMVVSARWFPDKKGLAVGLTIIGFGLSPLITAPLAKALIDSYTVRPTLRVLGIAFMVIILAIANIMKLPPQDWQPTQKVATTSVIPTPVVYPPKMLKSRSFYGLWICYIIGAFVGLSAIGISSPVGQEIIEIDPRWAAGSVSLFALFNGVSRPLFGWLSDRFPPRYVAIASYTLILIACILMVNAQSGQIVTYLIAFCLFWFCLGGWLALAPTTTLRLFNPDDYAQNYGIVFTAYGIGALLGTLVAGSIRDWFGSYTYAFYPMGILAIIGTIVATFMLKPDKSKPTNN</sequence>
<dbReference type="PANTHER" id="PTHR11360">
    <property type="entry name" value="MONOCARBOXYLATE TRANSPORTER"/>
    <property type="match status" value="1"/>
</dbReference>
<evidence type="ECO:0000256" key="1">
    <source>
        <dbReference type="ARBA" id="ARBA00004651"/>
    </source>
</evidence>
<protein>
    <submittedName>
        <fullName evidence="7">Major facilitator superfamily transporter</fullName>
    </submittedName>
</protein>
<feature type="transmembrane region" description="Helical" evidence="5">
    <location>
        <begin position="111"/>
        <end position="135"/>
    </location>
</feature>
<feature type="transmembrane region" description="Helical" evidence="5">
    <location>
        <begin position="62"/>
        <end position="82"/>
    </location>
</feature>
<dbReference type="InterPro" id="IPR020846">
    <property type="entry name" value="MFS_dom"/>
</dbReference>
<feature type="transmembrane region" description="Helical" evidence="5">
    <location>
        <begin position="147"/>
        <end position="167"/>
    </location>
</feature>
<keyword evidence="3 5" id="KW-1133">Transmembrane helix</keyword>
<evidence type="ECO:0000256" key="5">
    <source>
        <dbReference type="SAM" id="Phobius"/>
    </source>
</evidence>
<dbReference type="RefSeq" id="WP_014273962.1">
    <property type="nucleotide sequence ID" value="NZ_BIMW01000101.1"/>
</dbReference>
<name>A0A5M3T9C3_LIMPL</name>
<evidence type="ECO:0000256" key="4">
    <source>
        <dbReference type="ARBA" id="ARBA00023136"/>
    </source>
</evidence>
<feature type="transmembrane region" description="Helical" evidence="5">
    <location>
        <begin position="179"/>
        <end position="198"/>
    </location>
</feature>
<feature type="transmembrane region" description="Helical" evidence="5">
    <location>
        <begin position="322"/>
        <end position="342"/>
    </location>
</feature>
<organism evidence="7 8">
    <name type="scientific">Limnospira platensis NIES-46</name>
    <dbReference type="NCBI Taxonomy" id="1236695"/>
    <lineage>
        <taxon>Bacteria</taxon>
        <taxon>Bacillati</taxon>
        <taxon>Cyanobacteriota</taxon>
        <taxon>Cyanophyceae</taxon>
        <taxon>Oscillatoriophycideae</taxon>
        <taxon>Oscillatoriales</taxon>
        <taxon>Sirenicapillariaceae</taxon>
        <taxon>Limnospira</taxon>
    </lineage>
</organism>
<keyword evidence="4 5" id="KW-0472">Membrane</keyword>
<dbReference type="Pfam" id="PF07690">
    <property type="entry name" value="MFS_1"/>
    <property type="match status" value="2"/>
</dbReference>
<dbReference type="EMBL" id="BIMW01000101">
    <property type="protein sequence ID" value="GCE94501.1"/>
    <property type="molecule type" value="Genomic_DNA"/>
</dbReference>
<feature type="domain" description="Major facilitator superfamily (MFS) profile" evidence="6">
    <location>
        <begin position="24"/>
        <end position="414"/>
    </location>
</feature>
<dbReference type="GeneID" id="301683398"/>
<feature type="transmembrane region" description="Helical" evidence="5">
    <location>
        <begin position="89"/>
        <end position="105"/>
    </location>
</feature>
<dbReference type="CDD" id="cd17353">
    <property type="entry name" value="MFS_OFA_like"/>
    <property type="match status" value="1"/>
</dbReference>
<proteinExistence type="predicted"/>
<dbReference type="InterPro" id="IPR050327">
    <property type="entry name" value="Proton-linked_MCT"/>
</dbReference>
<evidence type="ECO:0000313" key="8">
    <source>
        <dbReference type="Proteomes" id="UP000326169"/>
    </source>
</evidence>
<accession>A0A5M3T9C3</accession>
<evidence type="ECO:0000256" key="3">
    <source>
        <dbReference type="ARBA" id="ARBA00022989"/>
    </source>
</evidence>
<feature type="transmembrane region" description="Helical" evidence="5">
    <location>
        <begin position="362"/>
        <end position="381"/>
    </location>
</feature>
<dbReference type="InterPro" id="IPR011701">
    <property type="entry name" value="MFS"/>
</dbReference>
<dbReference type="PROSITE" id="PS50850">
    <property type="entry name" value="MFS"/>
    <property type="match status" value="1"/>
</dbReference>
<feature type="transmembrane region" description="Helical" evidence="5">
    <location>
        <begin position="298"/>
        <end position="316"/>
    </location>
</feature>
<evidence type="ECO:0000313" key="7">
    <source>
        <dbReference type="EMBL" id="GCE94501.1"/>
    </source>
</evidence>
<gene>
    <name evidence="7" type="ORF">NIES46_25590</name>
</gene>
<comment type="subcellular location">
    <subcellularLocation>
        <location evidence="1">Cell membrane</location>
        <topology evidence="1">Multi-pass membrane protein</topology>
    </subcellularLocation>
</comment>
<feature type="transmembrane region" description="Helical" evidence="5">
    <location>
        <begin position="387"/>
        <end position="410"/>
    </location>
</feature>